<dbReference type="EC" id="2.1.1.37" evidence="7"/>
<dbReference type="OrthoDB" id="9813719at2"/>
<dbReference type="PRINTS" id="PR00105">
    <property type="entry name" value="C5METTRFRASE"/>
</dbReference>
<evidence type="ECO:0000256" key="7">
    <source>
        <dbReference type="RuleBase" id="RU000417"/>
    </source>
</evidence>
<dbReference type="RefSeq" id="WP_150257584.1">
    <property type="nucleotide sequence ID" value="NZ_CP029189.1"/>
</dbReference>
<reference evidence="9 10" key="1">
    <citation type="submission" date="2018-05" db="EMBL/GenBank/DDBJ databases">
        <title>Streptomyces venezuelae.</title>
        <authorList>
            <person name="Kim W."/>
            <person name="Lee N."/>
            <person name="Cho B.-K."/>
        </authorList>
    </citation>
    <scope>NUCLEOTIDE SEQUENCE [LARGE SCALE GENOMIC DNA]</scope>
    <source>
        <strain evidence="9 10">ATCC 21018</strain>
    </source>
</reference>
<comment type="similarity">
    <text evidence="5 6">Belongs to the class I-like SAM-binding methyltransferase superfamily. C5-methyltransferase family.</text>
</comment>
<dbReference type="PANTHER" id="PTHR10629">
    <property type="entry name" value="CYTOSINE-SPECIFIC METHYLTRANSFERASE"/>
    <property type="match status" value="1"/>
</dbReference>
<organism evidence="9 10">
    <name type="scientific">Streptomyces venezuelae</name>
    <dbReference type="NCBI Taxonomy" id="54571"/>
    <lineage>
        <taxon>Bacteria</taxon>
        <taxon>Bacillati</taxon>
        <taxon>Actinomycetota</taxon>
        <taxon>Actinomycetes</taxon>
        <taxon>Kitasatosporales</taxon>
        <taxon>Streptomycetaceae</taxon>
        <taxon>Streptomyces</taxon>
    </lineage>
</organism>
<dbReference type="Pfam" id="PF00145">
    <property type="entry name" value="DNA_methylase"/>
    <property type="match status" value="1"/>
</dbReference>
<dbReference type="AlphaFoldDB" id="A0A5P2DIB7"/>
<name>A0A5P2DIB7_STRVZ</name>
<dbReference type="PANTHER" id="PTHR10629:SF52">
    <property type="entry name" value="DNA (CYTOSINE-5)-METHYLTRANSFERASE 1"/>
    <property type="match status" value="1"/>
</dbReference>
<evidence type="ECO:0000256" key="5">
    <source>
        <dbReference type="PROSITE-ProRule" id="PRU01016"/>
    </source>
</evidence>
<keyword evidence="1 5" id="KW-0489">Methyltransferase</keyword>
<protein>
    <recommendedName>
        <fullName evidence="7">Cytosine-specific methyltransferase</fullName>
        <ecNumber evidence="7">2.1.1.37</ecNumber>
    </recommendedName>
</protein>
<feature type="active site" evidence="5">
    <location>
        <position position="103"/>
    </location>
</feature>
<keyword evidence="4" id="KW-0680">Restriction system</keyword>
<dbReference type="REBASE" id="373695">
    <property type="entry name" value="M.Sve21018ORF11975P"/>
</dbReference>
<dbReference type="InterPro" id="IPR018117">
    <property type="entry name" value="C5_DNA_meth_AS"/>
</dbReference>
<evidence type="ECO:0000256" key="1">
    <source>
        <dbReference type="ARBA" id="ARBA00022603"/>
    </source>
</evidence>
<evidence type="ECO:0000256" key="3">
    <source>
        <dbReference type="ARBA" id="ARBA00022691"/>
    </source>
</evidence>
<keyword evidence="3 5" id="KW-0949">S-adenosyl-L-methionine</keyword>
<proteinExistence type="inferred from homology"/>
<dbReference type="InterPro" id="IPR050390">
    <property type="entry name" value="C5-Methyltransferase"/>
</dbReference>
<keyword evidence="2 5" id="KW-0808">Transferase</keyword>
<dbReference type="GO" id="GO:0009307">
    <property type="term" value="P:DNA restriction-modification system"/>
    <property type="evidence" value="ECO:0007669"/>
    <property type="project" value="UniProtKB-KW"/>
</dbReference>
<dbReference type="NCBIfam" id="TIGR00675">
    <property type="entry name" value="dcm"/>
    <property type="match status" value="1"/>
</dbReference>
<dbReference type="GO" id="GO:0003886">
    <property type="term" value="F:DNA (cytosine-5-)-methyltransferase activity"/>
    <property type="evidence" value="ECO:0007669"/>
    <property type="project" value="UniProtKB-EC"/>
</dbReference>
<evidence type="ECO:0000256" key="8">
    <source>
        <dbReference type="SAM" id="MobiDB-lite"/>
    </source>
</evidence>
<sequence length="402" mass="44162">MGAGDHTLTSIEICAGAGGQAIGLHQAGFSHLALVEIDQHAAATLRRNVDDRDGWQFERDYCDVIQDDVNNFKPMDNLKKPLKYFERPLRRGELSLLAGGVPCPPFSHAGKQLGKDDERDLFPRMLDLVDEVLPHAVMIENVRGIKDDKFEEYRTWVEARLQGGDAVDPQTGVEKHYEGAGYKVCGWRVLEASTFGVPQLRPRAILVAIHKDVLGGQEFQWPAPQEEIRTVRDALDETMKARYAPFLQQGGESERKAREALERWQGKSGGIAPTLVGGSKKHGGADLGPSRAKAAWRHLGVDALGVANSIVELEKKQSEDRDLFRPDGPMLTVQQAAIIQGFPPEWDFEGDPEREKTPGKTAQYRQVGNAFPPPVAQAVGESIAKVLRLAGPMTIGEPEGGI</sequence>
<evidence type="ECO:0000256" key="4">
    <source>
        <dbReference type="ARBA" id="ARBA00022747"/>
    </source>
</evidence>
<evidence type="ECO:0000313" key="10">
    <source>
        <dbReference type="Proteomes" id="UP000324101"/>
    </source>
</evidence>
<dbReference type="InterPro" id="IPR001525">
    <property type="entry name" value="C5_MeTfrase"/>
</dbReference>
<evidence type="ECO:0000256" key="2">
    <source>
        <dbReference type="ARBA" id="ARBA00022679"/>
    </source>
</evidence>
<comment type="catalytic activity">
    <reaction evidence="7">
        <text>a 2'-deoxycytidine in DNA + S-adenosyl-L-methionine = a 5-methyl-2'-deoxycytidine in DNA + S-adenosyl-L-homocysteine + H(+)</text>
        <dbReference type="Rhea" id="RHEA:13681"/>
        <dbReference type="Rhea" id="RHEA-COMP:11369"/>
        <dbReference type="Rhea" id="RHEA-COMP:11370"/>
        <dbReference type="ChEBI" id="CHEBI:15378"/>
        <dbReference type="ChEBI" id="CHEBI:57856"/>
        <dbReference type="ChEBI" id="CHEBI:59789"/>
        <dbReference type="ChEBI" id="CHEBI:85452"/>
        <dbReference type="ChEBI" id="CHEBI:85454"/>
        <dbReference type="EC" id="2.1.1.37"/>
    </reaction>
</comment>
<dbReference type="GO" id="GO:0003677">
    <property type="term" value="F:DNA binding"/>
    <property type="evidence" value="ECO:0007669"/>
    <property type="project" value="TreeGrafter"/>
</dbReference>
<dbReference type="Gene3D" id="3.40.50.150">
    <property type="entry name" value="Vaccinia Virus protein VP39"/>
    <property type="match status" value="2"/>
</dbReference>
<dbReference type="EMBL" id="CP029189">
    <property type="protein sequence ID" value="QES54846.1"/>
    <property type="molecule type" value="Genomic_DNA"/>
</dbReference>
<dbReference type="GO" id="GO:0032259">
    <property type="term" value="P:methylation"/>
    <property type="evidence" value="ECO:0007669"/>
    <property type="project" value="UniProtKB-KW"/>
</dbReference>
<accession>A0A5P2DIB7</accession>
<dbReference type="SUPFAM" id="SSF53335">
    <property type="entry name" value="S-adenosyl-L-methionine-dependent methyltransferases"/>
    <property type="match status" value="1"/>
</dbReference>
<dbReference type="InterPro" id="IPR029063">
    <property type="entry name" value="SAM-dependent_MTases_sf"/>
</dbReference>
<dbReference type="Proteomes" id="UP000324101">
    <property type="component" value="Chromosome"/>
</dbReference>
<gene>
    <name evidence="9" type="ORF">DEJ51_11975</name>
</gene>
<dbReference type="PROSITE" id="PS00095">
    <property type="entry name" value="C5_MTASE_2"/>
    <property type="match status" value="1"/>
</dbReference>
<dbReference type="PROSITE" id="PS00094">
    <property type="entry name" value="C5_MTASE_1"/>
    <property type="match status" value="1"/>
</dbReference>
<dbReference type="InterPro" id="IPR031303">
    <property type="entry name" value="C5_meth_CS"/>
</dbReference>
<feature type="region of interest" description="Disordered" evidence="8">
    <location>
        <begin position="268"/>
        <end position="289"/>
    </location>
</feature>
<dbReference type="PROSITE" id="PS51679">
    <property type="entry name" value="SAM_MT_C5"/>
    <property type="match status" value="1"/>
</dbReference>
<dbReference type="GO" id="GO:0044027">
    <property type="term" value="P:negative regulation of gene expression via chromosomal CpG island methylation"/>
    <property type="evidence" value="ECO:0007669"/>
    <property type="project" value="TreeGrafter"/>
</dbReference>
<evidence type="ECO:0000313" key="9">
    <source>
        <dbReference type="EMBL" id="QES54846.1"/>
    </source>
</evidence>
<evidence type="ECO:0000256" key="6">
    <source>
        <dbReference type="RuleBase" id="RU000416"/>
    </source>
</evidence>